<organism evidence="1 2">
    <name type="scientific">Portunus trituberculatus</name>
    <name type="common">Swimming crab</name>
    <name type="synonym">Neptunus trituberculatus</name>
    <dbReference type="NCBI Taxonomy" id="210409"/>
    <lineage>
        <taxon>Eukaryota</taxon>
        <taxon>Metazoa</taxon>
        <taxon>Ecdysozoa</taxon>
        <taxon>Arthropoda</taxon>
        <taxon>Crustacea</taxon>
        <taxon>Multicrustacea</taxon>
        <taxon>Malacostraca</taxon>
        <taxon>Eumalacostraca</taxon>
        <taxon>Eucarida</taxon>
        <taxon>Decapoda</taxon>
        <taxon>Pleocyemata</taxon>
        <taxon>Brachyura</taxon>
        <taxon>Eubrachyura</taxon>
        <taxon>Portunoidea</taxon>
        <taxon>Portunidae</taxon>
        <taxon>Portuninae</taxon>
        <taxon>Portunus</taxon>
    </lineage>
</organism>
<dbReference type="Proteomes" id="UP000324222">
    <property type="component" value="Unassembled WGS sequence"/>
</dbReference>
<comment type="caution">
    <text evidence="1">The sequence shown here is derived from an EMBL/GenBank/DDBJ whole genome shotgun (WGS) entry which is preliminary data.</text>
</comment>
<sequence>MDCREDVSDWSTLNSYSETLCSLTATVFQGHRDD</sequence>
<dbReference type="AlphaFoldDB" id="A0A5B7DWU8"/>
<reference evidence="1 2" key="1">
    <citation type="submission" date="2019-05" db="EMBL/GenBank/DDBJ databases">
        <title>Another draft genome of Portunus trituberculatus and its Hox gene families provides insights of decapod evolution.</title>
        <authorList>
            <person name="Jeong J.-H."/>
            <person name="Song I."/>
            <person name="Kim S."/>
            <person name="Choi T."/>
            <person name="Kim D."/>
            <person name="Ryu S."/>
            <person name="Kim W."/>
        </authorList>
    </citation>
    <scope>NUCLEOTIDE SEQUENCE [LARGE SCALE GENOMIC DNA]</scope>
    <source>
        <tissue evidence="1">Muscle</tissue>
    </source>
</reference>
<evidence type="ECO:0000313" key="2">
    <source>
        <dbReference type="Proteomes" id="UP000324222"/>
    </source>
</evidence>
<protein>
    <submittedName>
        <fullName evidence="1">Uncharacterized protein</fullName>
    </submittedName>
</protein>
<keyword evidence="2" id="KW-1185">Reference proteome</keyword>
<evidence type="ECO:0000313" key="1">
    <source>
        <dbReference type="EMBL" id="MPC26010.1"/>
    </source>
</evidence>
<dbReference type="EMBL" id="VSRR010001541">
    <property type="protein sequence ID" value="MPC26010.1"/>
    <property type="molecule type" value="Genomic_DNA"/>
</dbReference>
<gene>
    <name evidence="1" type="ORF">E2C01_019137</name>
</gene>
<proteinExistence type="predicted"/>
<name>A0A5B7DWU8_PORTR</name>
<accession>A0A5B7DWU8</accession>